<dbReference type="SMART" id="SM00063">
    <property type="entry name" value="FRI"/>
    <property type="match status" value="1"/>
</dbReference>
<keyword evidence="4" id="KW-0732">Signal</keyword>
<name>A0A1I7WZ51_HETBA</name>
<evidence type="ECO:0000313" key="7">
    <source>
        <dbReference type="WBParaSite" id="Hba_10449"/>
    </source>
</evidence>
<dbReference type="PANTHER" id="PTHR11309">
    <property type="entry name" value="FRIZZLED"/>
    <property type="match status" value="1"/>
</dbReference>
<evidence type="ECO:0000256" key="3">
    <source>
        <dbReference type="PROSITE-ProRule" id="PRU00090"/>
    </source>
</evidence>
<comment type="caution">
    <text evidence="3">Lacks conserved residue(s) required for the propagation of feature annotation.</text>
</comment>
<protein>
    <submittedName>
        <fullName evidence="7">FZ domain-containing protein</fullName>
    </submittedName>
</protein>
<dbReference type="AlphaFoldDB" id="A0A1I7WZ51"/>
<dbReference type="SUPFAM" id="SSF63501">
    <property type="entry name" value="Frizzled cysteine-rich domain"/>
    <property type="match status" value="1"/>
</dbReference>
<dbReference type="WBParaSite" id="Hba_10449">
    <property type="protein sequence ID" value="Hba_10449"/>
    <property type="gene ID" value="Hba_10449"/>
</dbReference>
<dbReference type="InterPro" id="IPR020067">
    <property type="entry name" value="Frizzled_dom"/>
</dbReference>
<dbReference type="Proteomes" id="UP000095283">
    <property type="component" value="Unplaced"/>
</dbReference>
<keyword evidence="6" id="KW-1185">Reference proteome</keyword>
<evidence type="ECO:0000256" key="4">
    <source>
        <dbReference type="SAM" id="SignalP"/>
    </source>
</evidence>
<feature type="domain" description="FZ" evidence="5">
    <location>
        <begin position="37"/>
        <end position="188"/>
    </location>
</feature>
<proteinExistence type="predicted"/>
<accession>A0A1I7WZ51</accession>
<keyword evidence="2" id="KW-1015">Disulfide bond</keyword>
<dbReference type="InterPro" id="IPR036790">
    <property type="entry name" value="Frizzled_dom_sf"/>
</dbReference>
<evidence type="ECO:0000256" key="1">
    <source>
        <dbReference type="ARBA" id="ARBA00022473"/>
    </source>
</evidence>
<dbReference type="PROSITE" id="PS50038">
    <property type="entry name" value="FZ"/>
    <property type="match status" value="1"/>
</dbReference>
<evidence type="ECO:0000256" key="2">
    <source>
        <dbReference type="ARBA" id="ARBA00023157"/>
    </source>
</evidence>
<dbReference type="GO" id="GO:0005615">
    <property type="term" value="C:extracellular space"/>
    <property type="evidence" value="ECO:0007669"/>
    <property type="project" value="TreeGrafter"/>
</dbReference>
<keyword evidence="1" id="KW-0217">Developmental protein</keyword>
<reference evidence="7" key="1">
    <citation type="submission" date="2016-11" db="UniProtKB">
        <authorList>
            <consortium name="WormBaseParasite"/>
        </authorList>
    </citation>
    <scope>IDENTIFICATION</scope>
</reference>
<dbReference type="Gene3D" id="1.10.2000.10">
    <property type="entry name" value="Frizzled cysteine-rich domain"/>
    <property type="match status" value="1"/>
</dbReference>
<evidence type="ECO:0000259" key="5">
    <source>
        <dbReference type="PROSITE" id="PS50038"/>
    </source>
</evidence>
<dbReference type="PANTHER" id="PTHR11309:SF148">
    <property type="entry name" value="SECRETED FRIZZLED-RELATED PROTEIN 1"/>
    <property type="match status" value="1"/>
</dbReference>
<feature type="chain" id="PRO_5009310884" evidence="4">
    <location>
        <begin position="23"/>
        <end position="227"/>
    </location>
</feature>
<dbReference type="GO" id="GO:0035567">
    <property type="term" value="P:non-canonical Wnt signaling pathway"/>
    <property type="evidence" value="ECO:0007669"/>
    <property type="project" value="TreeGrafter"/>
</dbReference>
<dbReference type="GO" id="GO:0060070">
    <property type="term" value="P:canonical Wnt signaling pathway"/>
    <property type="evidence" value="ECO:0007669"/>
    <property type="project" value="TreeGrafter"/>
</dbReference>
<organism evidence="6 7">
    <name type="scientific">Heterorhabditis bacteriophora</name>
    <name type="common">Entomopathogenic nematode worm</name>
    <dbReference type="NCBI Taxonomy" id="37862"/>
    <lineage>
        <taxon>Eukaryota</taxon>
        <taxon>Metazoa</taxon>
        <taxon>Ecdysozoa</taxon>
        <taxon>Nematoda</taxon>
        <taxon>Chromadorea</taxon>
        <taxon>Rhabditida</taxon>
        <taxon>Rhabditina</taxon>
        <taxon>Rhabditomorpha</taxon>
        <taxon>Strongyloidea</taxon>
        <taxon>Heterorhabditidae</taxon>
        <taxon>Heterorhabditis</taxon>
    </lineage>
</organism>
<dbReference type="Pfam" id="PF01392">
    <property type="entry name" value="Fz"/>
    <property type="match status" value="1"/>
</dbReference>
<dbReference type="GO" id="GO:0017147">
    <property type="term" value="F:Wnt-protein binding"/>
    <property type="evidence" value="ECO:0007669"/>
    <property type="project" value="TreeGrafter"/>
</dbReference>
<evidence type="ECO:0000313" key="6">
    <source>
        <dbReference type="Proteomes" id="UP000095283"/>
    </source>
</evidence>
<feature type="signal peptide" evidence="4">
    <location>
        <begin position="1"/>
        <end position="22"/>
    </location>
</feature>
<dbReference type="InterPro" id="IPR015526">
    <property type="entry name" value="Frizzled/SFRP"/>
</dbReference>
<sequence length="227" mass="25906">MPSIWFWLAVGLILLDLRLTSTAYLSESWAILSSERPNGPRCVTIPQNLSICYGIQLILLLKYDQMRIPNLLEHETLNEVVHQSGDWKSLLQLNCHPDTQLFLCSLFAPICLPTMDKEILPCRSLCQAVKQKQGKSARSDTGQSEFPFSFIRPLRLNRYRISARDISCPACNQVGTYENLVDHFCRSQLVLKAKVGQITGTHISLRNGRSLKKGDRRRSIEDTGWFR</sequence>